<evidence type="ECO:0000256" key="2">
    <source>
        <dbReference type="ARBA" id="ARBA00022679"/>
    </source>
</evidence>
<evidence type="ECO:0000313" key="8">
    <source>
        <dbReference type="Proteomes" id="UP000263232"/>
    </source>
</evidence>
<keyword evidence="2" id="KW-0808">Transferase</keyword>
<proteinExistence type="inferred from homology"/>
<dbReference type="Gene3D" id="3.40.47.10">
    <property type="match status" value="2"/>
</dbReference>
<gene>
    <name evidence="7" type="ORF">CL176_08215</name>
</gene>
<dbReference type="EMBL" id="CP023434">
    <property type="protein sequence ID" value="AXY25983.1"/>
    <property type="molecule type" value="Genomic_DNA"/>
</dbReference>
<dbReference type="InterPro" id="IPR011554">
    <property type="entry name" value="HMG_CoA_synthase_prok"/>
</dbReference>
<keyword evidence="8" id="KW-1185">Reference proteome</keyword>
<feature type="binding site" evidence="4">
    <location>
        <position position="278"/>
    </location>
    <ligand>
        <name>(3S)-3-hydroxy-3-methylglutaryl-CoA</name>
        <dbReference type="ChEBI" id="CHEBI:43074"/>
    </ligand>
</feature>
<feature type="active site" description="Proton donor/acceptor" evidence="3">
    <location>
        <position position="234"/>
    </location>
</feature>
<comment type="similarity">
    <text evidence="1">Belongs to the thiolase-like superfamily. HMG-CoA synthase family.</text>
</comment>
<dbReference type="KEGG" id="abae:CL176_08215"/>
<feature type="binding site" evidence="4">
    <location>
        <position position="144"/>
    </location>
    <ligand>
        <name>(3S)-3-hydroxy-3-methylglutaryl-CoA</name>
        <dbReference type="ChEBI" id="CHEBI:43074"/>
    </ligand>
</feature>
<feature type="active site" description="Acyl-thioester intermediate" evidence="3">
    <location>
        <position position="112"/>
    </location>
</feature>
<organism evidence="7 8">
    <name type="scientific">Suicoccus acidiformans</name>
    <dbReference type="NCBI Taxonomy" id="2036206"/>
    <lineage>
        <taxon>Bacteria</taxon>
        <taxon>Bacillati</taxon>
        <taxon>Bacillota</taxon>
        <taxon>Bacilli</taxon>
        <taxon>Lactobacillales</taxon>
        <taxon>Aerococcaceae</taxon>
        <taxon>Suicoccus</taxon>
    </lineage>
</organism>
<evidence type="ECO:0000259" key="6">
    <source>
        <dbReference type="Pfam" id="PF08540"/>
    </source>
</evidence>
<feature type="binding site" evidence="4">
    <location>
        <position position="30"/>
    </location>
    <ligand>
        <name>(3S)-3-hydroxy-3-methylglutaryl-CoA</name>
        <dbReference type="ChEBI" id="CHEBI:43074"/>
    </ligand>
</feature>
<dbReference type="PANTHER" id="PTHR43323:SF2">
    <property type="entry name" value="HYDROXYMETHYLGLUTARYL-COA SYNTHASE"/>
    <property type="match status" value="1"/>
</dbReference>
<protein>
    <submittedName>
        <fullName evidence="7">Hydroxymethylglutaryl-CoA synthase</fullName>
    </submittedName>
</protein>
<feature type="binding site" evidence="4">
    <location>
        <position position="149"/>
    </location>
    <ligand>
        <name>substrate</name>
    </ligand>
</feature>
<dbReference type="Pfam" id="PF01154">
    <property type="entry name" value="HMG_CoA_synt_N"/>
    <property type="match status" value="1"/>
</dbReference>
<accession>A0A347WLM6</accession>
<dbReference type="InterPro" id="IPR016039">
    <property type="entry name" value="Thiolase-like"/>
</dbReference>
<name>A0A347WLM6_9LACT</name>
<dbReference type="PANTHER" id="PTHR43323">
    <property type="entry name" value="3-HYDROXY-3-METHYLGLUTARYL COENZYME A SYNTHASE"/>
    <property type="match status" value="1"/>
</dbReference>
<sequence>MIEVGIEKIGFYTPEQYVSMEDLADARGIDPNKFLIGIGQAEMAVPTIDMDIVAMAANACEQIIDEADKQLIDQVIFATESSFDYSKAGATYLHEMLGIQPFAKVFEIKQACYGGTAGIQMACDYVRLRPNRKVLVVMSDISKYGLNTGGEPTQGAGAVAVLVSAEPKVLAIDLESTSLSFQSFDFWRPQYSKVALVEGHYSTELYLDLFEHVVQEVQAQRPNVWEQIDALYFHLPFTKMGKKALDRLLAKGLLDEERYASLLAHYESSAKLGRRVGNIYTGSLYLSFLSGLVYDEKLQAGDHVGLFSYGSGAVGEFLTGTLHEGAFTQAIRDKTLQQFEQRQAISVATYEEIYQDTLPETGVWQNESSSQQPKGYYLAEIDKHRRRYGYN</sequence>
<dbReference type="Pfam" id="PF08540">
    <property type="entry name" value="HMG_CoA_synt_C"/>
    <property type="match status" value="1"/>
</dbReference>
<dbReference type="SUPFAM" id="SSF53901">
    <property type="entry name" value="Thiolase-like"/>
    <property type="match status" value="2"/>
</dbReference>
<dbReference type="GO" id="GO:0006084">
    <property type="term" value="P:acetyl-CoA metabolic process"/>
    <property type="evidence" value="ECO:0007669"/>
    <property type="project" value="InterPro"/>
</dbReference>
<reference evidence="7 8" key="1">
    <citation type="submission" date="2017-09" db="EMBL/GenBank/DDBJ databases">
        <title>Complete genome sequence of Oxytococcus suis strain ZY16052.</title>
        <authorList>
            <person name="Li F."/>
        </authorList>
    </citation>
    <scope>NUCLEOTIDE SEQUENCE [LARGE SCALE GENOMIC DNA]</scope>
    <source>
        <strain evidence="7 8">ZY16052</strain>
    </source>
</reference>
<dbReference type="CDD" id="cd00827">
    <property type="entry name" value="init_cond_enzymes"/>
    <property type="match status" value="1"/>
</dbReference>
<dbReference type="RefSeq" id="WP_118990883.1">
    <property type="nucleotide sequence ID" value="NZ_CP023434.1"/>
</dbReference>
<dbReference type="GO" id="GO:0004421">
    <property type="term" value="F:hydroxymethylglutaryl-CoA synthase activity"/>
    <property type="evidence" value="ECO:0007669"/>
    <property type="project" value="InterPro"/>
</dbReference>
<dbReference type="OrthoDB" id="9769523at2"/>
<dbReference type="InterPro" id="IPR013746">
    <property type="entry name" value="HMG_CoA_synt_C_dom"/>
</dbReference>
<dbReference type="Proteomes" id="UP000263232">
    <property type="component" value="Chromosome"/>
</dbReference>
<dbReference type="InterPro" id="IPR013528">
    <property type="entry name" value="HMG_CoA_synth_N"/>
</dbReference>
<feature type="binding site" evidence="4">
    <location>
        <position position="243"/>
    </location>
    <ligand>
        <name>(3S)-3-hydroxy-3-methylglutaryl-CoA</name>
        <dbReference type="ChEBI" id="CHEBI:43074"/>
    </ligand>
</feature>
<evidence type="ECO:0000313" key="7">
    <source>
        <dbReference type="EMBL" id="AXY25983.1"/>
    </source>
</evidence>
<dbReference type="NCBIfam" id="TIGR01835">
    <property type="entry name" value="HMG-CoA-S_prok"/>
    <property type="match status" value="1"/>
</dbReference>
<feature type="domain" description="Hydroxymethylglutaryl-coenzyme A synthase N-terminal" evidence="5">
    <location>
        <begin position="3"/>
        <end position="165"/>
    </location>
</feature>
<feature type="domain" description="Hydroxymethylglutaryl-coenzyme A synthase C-terminal" evidence="6">
    <location>
        <begin position="269"/>
        <end position="389"/>
    </location>
</feature>
<evidence type="ECO:0000256" key="4">
    <source>
        <dbReference type="PIRSR" id="PIRSR611554-2"/>
    </source>
</evidence>
<evidence type="ECO:0000256" key="3">
    <source>
        <dbReference type="PIRSR" id="PIRSR611554-1"/>
    </source>
</evidence>
<feature type="active site" description="Proton donor/acceptor" evidence="3">
    <location>
        <position position="80"/>
    </location>
</feature>
<dbReference type="AlphaFoldDB" id="A0A347WLM6"/>
<evidence type="ECO:0000256" key="1">
    <source>
        <dbReference type="ARBA" id="ARBA00007061"/>
    </source>
</evidence>
<evidence type="ECO:0000259" key="5">
    <source>
        <dbReference type="Pfam" id="PF01154"/>
    </source>
</evidence>